<dbReference type="GO" id="GO:0004604">
    <property type="term" value="F:phosphoadenylyl-sulfate reductase (thioredoxin) activity"/>
    <property type="evidence" value="ECO:0007669"/>
    <property type="project" value="UniProtKB-EC"/>
</dbReference>
<keyword evidence="4" id="KW-0963">Cytoplasm</keyword>
<dbReference type="NCBIfam" id="NF002537">
    <property type="entry name" value="PRK02090.1"/>
    <property type="match status" value="1"/>
</dbReference>
<comment type="pathway">
    <text evidence="3 4">Sulfur metabolism; hydrogen sulfide biosynthesis; sulfite from sulfate.</text>
</comment>
<evidence type="ECO:0000313" key="6">
    <source>
        <dbReference type="EMBL" id="MFD1912333.1"/>
    </source>
</evidence>
<evidence type="ECO:0000256" key="1">
    <source>
        <dbReference type="ARBA" id="ARBA00009732"/>
    </source>
</evidence>
<dbReference type="NCBIfam" id="TIGR00434">
    <property type="entry name" value="cysH"/>
    <property type="match status" value="1"/>
</dbReference>
<reference evidence="7" key="1">
    <citation type="journal article" date="2019" name="Int. J. Syst. Evol. Microbiol.">
        <title>The Global Catalogue of Microorganisms (GCM) 10K type strain sequencing project: providing services to taxonomists for standard genome sequencing and annotation.</title>
        <authorList>
            <consortium name="The Broad Institute Genomics Platform"/>
            <consortium name="The Broad Institute Genome Sequencing Center for Infectious Disease"/>
            <person name="Wu L."/>
            <person name="Ma J."/>
        </authorList>
    </citation>
    <scope>NUCLEOTIDE SEQUENCE [LARGE SCALE GENOMIC DNA]</scope>
    <source>
        <strain evidence="7">CGMCC 4.7242</strain>
    </source>
</reference>
<feature type="active site" description="Nucleophile; cysteine thiosulfonate intermediate" evidence="4">
    <location>
        <position position="231"/>
    </location>
</feature>
<dbReference type="EC" id="1.8.4.10" evidence="4"/>
<evidence type="ECO:0000259" key="5">
    <source>
        <dbReference type="Pfam" id="PF01507"/>
    </source>
</evidence>
<dbReference type="EMBL" id="JBHUGH010000006">
    <property type="protein sequence ID" value="MFD1912333.1"/>
    <property type="molecule type" value="Genomic_DNA"/>
</dbReference>
<dbReference type="InterPro" id="IPR002500">
    <property type="entry name" value="PAPS_reduct_dom"/>
</dbReference>
<keyword evidence="4" id="KW-0411">Iron-sulfur</keyword>
<keyword evidence="7" id="KW-1185">Reference proteome</keyword>
<dbReference type="SUPFAM" id="SSF52402">
    <property type="entry name" value="Adenine nucleotide alpha hydrolases-like"/>
    <property type="match status" value="1"/>
</dbReference>
<comment type="cofactor">
    <cofactor evidence="4">
        <name>[4Fe-4S] cluster</name>
        <dbReference type="ChEBI" id="CHEBI:49883"/>
    </cofactor>
    <text evidence="4">Binds 1 [4Fe-4S] cluster per subunit.</text>
</comment>
<dbReference type="PANTHER" id="PTHR46509:SF1">
    <property type="entry name" value="PHOSPHOADENOSINE PHOSPHOSULFATE REDUCTASE"/>
    <property type="match status" value="1"/>
</dbReference>
<feature type="domain" description="Phosphoadenosine phosphosulphate reductase" evidence="5">
    <location>
        <begin position="42"/>
        <end position="211"/>
    </location>
</feature>
<feature type="binding site" evidence="4">
    <location>
        <position position="208"/>
    </location>
    <ligand>
        <name>[4Fe-4S] cluster</name>
        <dbReference type="ChEBI" id="CHEBI:49883"/>
    </ligand>
</feature>
<evidence type="ECO:0000256" key="4">
    <source>
        <dbReference type="HAMAP-Rule" id="MF_00063"/>
    </source>
</evidence>
<feature type="binding site" evidence="4">
    <location>
        <position position="205"/>
    </location>
    <ligand>
        <name>[4Fe-4S] cluster</name>
        <dbReference type="ChEBI" id="CHEBI:49883"/>
    </ligand>
</feature>
<proteinExistence type="inferred from homology"/>
<dbReference type="InterPro" id="IPR014729">
    <property type="entry name" value="Rossmann-like_a/b/a_fold"/>
</dbReference>
<dbReference type="InterPro" id="IPR004511">
    <property type="entry name" value="PAPS/APS_Rdtase"/>
</dbReference>
<comment type="subcellular location">
    <subcellularLocation>
        <location evidence="4">Cytoplasm</location>
    </subcellularLocation>
</comment>
<dbReference type="PANTHER" id="PTHR46509">
    <property type="entry name" value="PHOSPHOADENOSINE PHOSPHOSULFATE REDUCTASE"/>
    <property type="match status" value="1"/>
</dbReference>
<name>A0ABW4S5D6_9RHOB</name>
<evidence type="ECO:0000256" key="2">
    <source>
        <dbReference type="ARBA" id="ARBA00023002"/>
    </source>
</evidence>
<evidence type="ECO:0000313" key="7">
    <source>
        <dbReference type="Proteomes" id="UP001597353"/>
    </source>
</evidence>
<feature type="binding site" evidence="4">
    <location>
        <position position="123"/>
    </location>
    <ligand>
        <name>[4Fe-4S] cluster</name>
        <dbReference type="ChEBI" id="CHEBI:49883"/>
    </ligand>
</feature>
<dbReference type="HAMAP" id="MF_00063">
    <property type="entry name" value="CysH"/>
    <property type="match status" value="1"/>
</dbReference>
<organism evidence="6 7">
    <name type="scientific">Halodurantibacterium flavum</name>
    <dbReference type="NCBI Taxonomy" id="1382802"/>
    <lineage>
        <taxon>Bacteria</taxon>
        <taxon>Pseudomonadati</taxon>
        <taxon>Pseudomonadota</taxon>
        <taxon>Alphaproteobacteria</taxon>
        <taxon>Rhodobacterales</taxon>
        <taxon>Paracoccaceae</taxon>
        <taxon>Halodurantibacterium</taxon>
    </lineage>
</organism>
<dbReference type="PIRSF" id="PIRSF000857">
    <property type="entry name" value="PAPS_reductase"/>
    <property type="match status" value="1"/>
</dbReference>
<keyword evidence="4" id="KW-0408">Iron</keyword>
<dbReference type="Pfam" id="PF01507">
    <property type="entry name" value="PAPS_reduct"/>
    <property type="match status" value="1"/>
</dbReference>
<accession>A0ABW4S5D6</accession>
<evidence type="ECO:0000256" key="3">
    <source>
        <dbReference type="ARBA" id="ARBA00024327"/>
    </source>
</evidence>
<comment type="function">
    <text evidence="4">Catalyzes the formation of sulfite from adenosine 5'-phosphosulfate (APS) using thioredoxin as an electron donor.</text>
</comment>
<gene>
    <name evidence="4" type="primary">cysH</name>
    <name evidence="6" type="ORF">ACFSGJ_08905</name>
</gene>
<comment type="similarity">
    <text evidence="1 4">Belongs to the PAPS reductase family. CysH subfamily.</text>
</comment>
<keyword evidence="4" id="KW-0479">Metal-binding</keyword>
<feature type="binding site" evidence="4">
    <location>
        <position position="124"/>
    </location>
    <ligand>
        <name>[4Fe-4S] cluster</name>
        <dbReference type="ChEBI" id="CHEBI:49883"/>
    </ligand>
</feature>
<sequence length="254" mass="28331">MPRDTTLAPVAERVADLNQRYRHHAAVAVLEHALKDPQVGRIALVSSFGAESVVLLHMISVMAPETPVLFIDTEMLFPETLAYQTEVAHKLGLTDIRTIRPSRTAIAARDPDGLLHQTDPDACCAFRKTEPLERALGDFDAWITGRKRFQGQTRQTLDFFEAEGDLRIKVNPLAHWTRDDLQDYIVNNRLPRHPLVAKGYPSIGCAPCTSPVKDGEDPRAGRWRGQEKEECGIHFINGKVVRGPLPKNQEDSAA</sequence>
<keyword evidence="2 4" id="KW-0560">Oxidoreductase</keyword>
<dbReference type="RefSeq" id="WP_390260880.1">
    <property type="nucleotide sequence ID" value="NZ_JBHUGH010000006.1"/>
</dbReference>
<protein>
    <recommendedName>
        <fullName evidence="4">Adenosine 5'-phosphosulfate reductase</fullName>
        <shortName evidence="4">APS reductase</shortName>
        <ecNumber evidence="4">1.8.4.10</ecNumber>
    </recommendedName>
    <alternativeName>
        <fullName evidence="4">5'-adenylylsulfate reductase</fullName>
    </alternativeName>
    <alternativeName>
        <fullName evidence="4">Thioredoxin-dependent 5'-adenylylsulfate reductase</fullName>
    </alternativeName>
</protein>
<dbReference type="Proteomes" id="UP001597353">
    <property type="component" value="Unassembled WGS sequence"/>
</dbReference>
<comment type="caution">
    <text evidence="6">The sequence shown here is derived from an EMBL/GenBank/DDBJ whole genome shotgun (WGS) entry which is preliminary data.</text>
</comment>
<dbReference type="Gene3D" id="3.40.50.620">
    <property type="entry name" value="HUPs"/>
    <property type="match status" value="1"/>
</dbReference>
<comment type="catalytic activity">
    <reaction evidence="4">
        <text>[thioredoxin]-disulfide + sulfite + AMP + 2 H(+) = adenosine 5'-phosphosulfate + [thioredoxin]-dithiol</text>
        <dbReference type="Rhea" id="RHEA:21976"/>
        <dbReference type="Rhea" id="RHEA-COMP:10698"/>
        <dbReference type="Rhea" id="RHEA-COMP:10700"/>
        <dbReference type="ChEBI" id="CHEBI:15378"/>
        <dbReference type="ChEBI" id="CHEBI:17359"/>
        <dbReference type="ChEBI" id="CHEBI:29950"/>
        <dbReference type="ChEBI" id="CHEBI:50058"/>
        <dbReference type="ChEBI" id="CHEBI:58243"/>
        <dbReference type="ChEBI" id="CHEBI:456215"/>
        <dbReference type="EC" id="1.8.4.10"/>
    </reaction>
</comment>